<keyword evidence="2" id="KW-1185">Reference proteome</keyword>
<dbReference type="Proteomes" id="UP000887116">
    <property type="component" value="Unassembled WGS sequence"/>
</dbReference>
<sequence length="144" mass="17036">MPLAINQHNGYNLQNLSKGVLSMQTKLSYGAILLHENARTHTGTYDPEIYSKEHDEQYYQRMLEEIGFNNVRYKKELTIICYPLNENCKAHLLELYLTFFKKPSENVNEIKEELFKIYKETVDRHKGKLCYRIMLLKLFGVQPT</sequence>
<proteinExistence type="predicted"/>
<comment type="caution">
    <text evidence="1">The sequence shown here is derived from an EMBL/GenBank/DDBJ whole genome shotgun (WGS) entry which is preliminary data.</text>
</comment>
<evidence type="ECO:0000313" key="1">
    <source>
        <dbReference type="EMBL" id="GFR18053.1"/>
    </source>
</evidence>
<gene>
    <name evidence="1" type="ORF">TNCT_155651</name>
</gene>
<reference evidence="1" key="1">
    <citation type="submission" date="2020-07" db="EMBL/GenBank/DDBJ databases">
        <title>Multicomponent nature underlies the extraordinary mechanical properties of spider dragline silk.</title>
        <authorList>
            <person name="Kono N."/>
            <person name="Nakamura H."/>
            <person name="Mori M."/>
            <person name="Yoshida Y."/>
            <person name="Ohtoshi R."/>
            <person name="Malay A.D."/>
            <person name="Moran D.A.P."/>
            <person name="Tomita M."/>
            <person name="Numata K."/>
            <person name="Arakawa K."/>
        </authorList>
    </citation>
    <scope>NUCLEOTIDE SEQUENCE</scope>
</reference>
<dbReference type="EMBL" id="BMAO01027554">
    <property type="protein sequence ID" value="GFR18053.1"/>
    <property type="molecule type" value="Genomic_DNA"/>
</dbReference>
<evidence type="ECO:0000313" key="2">
    <source>
        <dbReference type="Proteomes" id="UP000887116"/>
    </source>
</evidence>
<accession>A0A8X6JAW6</accession>
<dbReference type="AlphaFoldDB" id="A0A8X6JAW6"/>
<name>A0A8X6JAW6_TRICU</name>
<protein>
    <submittedName>
        <fullName evidence="1">Uncharacterized protein</fullName>
    </submittedName>
</protein>
<organism evidence="1 2">
    <name type="scientific">Trichonephila clavata</name>
    <name type="common">Joro spider</name>
    <name type="synonym">Nephila clavata</name>
    <dbReference type="NCBI Taxonomy" id="2740835"/>
    <lineage>
        <taxon>Eukaryota</taxon>
        <taxon>Metazoa</taxon>
        <taxon>Ecdysozoa</taxon>
        <taxon>Arthropoda</taxon>
        <taxon>Chelicerata</taxon>
        <taxon>Arachnida</taxon>
        <taxon>Araneae</taxon>
        <taxon>Araneomorphae</taxon>
        <taxon>Entelegynae</taxon>
        <taxon>Araneoidea</taxon>
        <taxon>Nephilidae</taxon>
        <taxon>Trichonephila</taxon>
    </lineage>
</organism>